<feature type="region of interest" description="Disordered" evidence="4">
    <location>
        <begin position="516"/>
        <end position="610"/>
    </location>
</feature>
<dbReference type="STRING" id="7244.B4LHN3"/>
<feature type="compositionally biased region" description="Low complexity" evidence="4">
    <location>
        <begin position="470"/>
        <end position="484"/>
    </location>
</feature>
<protein>
    <recommendedName>
        <fullName evidence="5">Lebercilin domain-containing protein</fullName>
    </recommendedName>
</protein>
<dbReference type="FunCoup" id="B4LHN3">
    <property type="interactions" value="1"/>
</dbReference>
<comment type="similarity">
    <text evidence="1">Belongs to the LCA5 family.</text>
</comment>
<feature type="domain" description="Lebercilin" evidence="5">
    <location>
        <begin position="150"/>
        <end position="333"/>
    </location>
</feature>
<evidence type="ECO:0000256" key="3">
    <source>
        <dbReference type="SAM" id="Coils"/>
    </source>
</evidence>
<dbReference type="OrthoDB" id="2123794at2759"/>
<dbReference type="PANTHER" id="PTHR16650:SF6">
    <property type="entry name" value="GH21622P"/>
    <property type="match status" value="1"/>
</dbReference>
<reference evidence="6 7" key="1">
    <citation type="journal article" date="2007" name="Nature">
        <title>Evolution of genes and genomes on the Drosophila phylogeny.</title>
        <authorList>
            <consortium name="Drosophila 12 Genomes Consortium"/>
            <person name="Clark A.G."/>
            <person name="Eisen M.B."/>
            <person name="Smith D.R."/>
            <person name="Bergman C.M."/>
            <person name="Oliver B."/>
            <person name="Markow T.A."/>
            <person name="Kaufman T.C."/>
            <person name="Kellis M."/>
            <person name="Gelbart W."/>
            <person name="Iyer V.N."/>
            <person name="Pollard D.A."/>
            <person name="Sackton T.B."/>
            <person name="Larracuente A.M."/>
            <person name="Singh N.D."/>
            <person name="Abad J.P."/>
            <person name="Abt D.N."/>
            <person name="Adryan B."/>
            <person name="Aguade M."/>
            <person name="Akashi H."/>
            <person name="Anderson W.W."/>
            <person name="Aquadro C.F."/>
            <person name="Ardell D.H."/>
            <person name="Arguello R."/>
            <person name="Artieri C.G."/>
            <person name="Barbash D.A."/>
            <person name="Barker D."/>
            <person name="Barsanti P."/>
            <person name="Batterham P."/>
            <person name="Batzoglou S."/>
            <person name="Begun D."/>
            <person name="Bhutkar A."/>
            <person name="Blanco E."/>
            <person name="Bosak S.A."/>
            <person name="Bradley R.K."/>
            <person name="Brand A.D."/>
            <person name="Brent M.R."/>
            <person name="Brooks A.N."/>
            <person name="Brown R.H."/>
            <person name="Butlin R.K."/>
            <person name="Caggese C."/>
            <person name="Calvi B.R."/>
            <person name="Bernardo de Carvalho A."/>
            <person name="Caspi A."/>
            <person name="Castrezana S."/>
            <person name="Celniker S.E."/>
            <person name="Chang J.L."/>
            <person name="Chapple C."/>
            <person name="Chatterji S."/>
            <person name="Chinwalla A."/>
            <person name="Civetta A."/>
            <person name="Clifton S.W."/>
            <person name="Comeron J.M."/>
            <person name="Costello J.C."/>
            <person name="Coyne J.A."/>
            <person name="Daub J."/>
            <person name="David R.G."/>
            <person name="Delcher A.L."/>
            <person name="Delehaunty K."/>
            <person name="Do C.B."/>
            <person name="Ebling H."/>
            <person name="Edwards K."/>
            <person name="Eickbush T."/>
            <person name="Evans J.D."/>
            <person name="Filipski A."/>
            <person name="Findeiss S."/>
            <person name="Freyhult E."/>
            <person name="Fulton L."/>
            <person name="Fulton R."/>
            <person name="Garcia A.C."/>
            <person name="Gardiner A."/>
            <person name="Garfield D.A."/>
            <person name="Garvin B.E."/>
            <person name="Gibson G."/>
            <person name="Gilbert D."/>
            <person name="Gnerre S."/>
            <person name="Godfrey J."/>
            <person name="Good R."/>
            <person name="Gotea V."/>
            <person name="Gravely B."/>
            <person name="Greenberg A.J."/>
            <person name="Griffiths-Jones S."/>
            <person name="Gross S."/>
            <person name="Guigo R."/>
            <person name="Gustafson E.A."/>
            <person name="Haerty W."/>
            <person name="Hahn M.W."/>
            <person name="Halligan D.L."/>
            <person name="Halpern A.L."/>
            <person name="Halter G.M."/>
            <person name="Han M.V."/>
            <person name="Heger A."/>
            <person name="Hillier L."/>
            <person name="Hinrichs A.S."/>
            <person name="Holmes I."/>
            <person name="Hoskins R.A."/>
            <person name="Hubisz M.J."/>
            <person name="Hultmark D."/>
            <person name="Huntley M.A."/>
            <person name="Jaffe D.B."/>
            <person name="Jagadeeshan S."/>
            <person name="Jeck W.R."/>
            <person name="Johnson J."/>
            <person name="Jones C.D."/>
            <person name="Jordan W.C."/>
            <person name="Karpen G.H."/>
            <person name="Kataoka E."/>
            <person name="Keightley P.D."/>
            <person name="Kheradpour P."/>
            <person name="Kirkness E.F."/>
            <person name="Koerich L.B."/>
            <person name="Kristiansen K."/>
            <person name="Kudrna D."/>
            <person name="Kulathinal R.J."/>
            <person name="Kumar S."/>
            <person name="Kwok R."/>
            <person name="Lander E."/>
            <person name="Langley C.H."/>
            <person name="Lapoint R."/>
            <person name="Lazzaro B.P."/>
            <person name="Lee S.J."/>
            <person name="Levesque L."/>
            <person name="Li R."/>
            <person name="Lin C.F."/>
            <person name="Lin M.F."/>
            <person name="Lindblad-Toh K."/>
            <person name="Llopart A."/>
            <person name="Long M."/>
            <person name="Low L."/>
            <person name="Lozovsky E."/>
            <person name="Lu J."/>
            <person name="Luo M."/>
            <person name="Machado C.A."/>
            <person name="Makalowski W."/>
            <person name="Marzo M."/>
            <person name="Matsuda M."/>
            <person name="Matzkin L."/>
            <person name="McAllister B."/>
            <person name="McBride C.S."/>
            <person name="McKernan B."/>
            <person name="McKernan K."/>
            <person name="Mendez-Lago M."/>
            <person name="Minx P."/>
            <person name="Mollenhauer M.U."/>
            <person name="Montooth K."/>
            <person name="Mount S.M."/>
            <person name="Mu X."/>
            <person name="Myers E."/>
            <person name="Negre B."/>
            <person name="Newfeld S."/>
            <person name="Nielsen R."/>
            <person name="Noor M.A."/>
            <person name="O'Grady P."/>
            <person name="Pachter L."/>
            <person name="Papaceit M."/>
            <person name="Parisi M.J."/>
            <person name="Parisi M."/>
            <person name="Parts L."/>
            <person name="Pedersen J.S."/>
            <person name="Pesole G."/>
            <person name="Phillippy A.M."/>
            <person name="Ponting C.P."/>
            <person name="Pop M."/>
            <person name="Porcelli D."/>
            <person name="Powell J.R."/>
            <person name="Prohaska S."/>
            <person name="Pruitt K."/>
            <person name="Puig M."/>
            <person name="Quesneville H."/>
            <person name="Ram K.R."/>
            <person name="Rand D."/>
            <person name="Rasmussen M.D."/>
            <person name="Reed L.K."/>
            <person name="Reenan R."/>
            <person name="Reily A."/>
            <person name="Remington K.A."/>
            <person name="Rieger T.T."/>
            <person name="Ritchie M.G."/>
            <person name="Robin C."/>
            <person name="Rogers Y.H."/>
            <person name="Rohde C."/>
            <person name="Rozas J."/>
            <person name="Rubenfield M.J."/>
            <person name="Ruiz A."/>
            <person name="Russo S."/>
            <person name="Salzberg S.L."/>
            <person name="Sanchez-Gracia A."/>
            <person name="Saranga D.J."/>
            <person name="Sato H."/>
            <person name="Schaeffer S.W."/>
            <person name="Schatz M.C."/>
            <person name="Schlenke T."/>
            <person name="Schwartz R."/>
            <person name="Segarra C."/>
            <person name="Singh R.S."/>
            <person name="Sirot L."/>
            <person name="Sirota M."/>
            <person name="Sisneros N.B."/>
            <person name="Smith C.D."/>
            <person name="Smith T.F."/>
            <person name="Spieth J."/>
            <person name="Stage D.E."/>
            <person name="Stark A."/>
            <person name="Stephan W."/>
            <person name="Strausberg R.L."/>
            <person name="Strempel S."/>
            <person name="Sturgill D."/>
            <person name="Sutton G."/>
            <person name="Sutton G.G."/>
            <person name="Tao W."/>
            <person name="Teichmann S."/>
            <person name="Tobari Y.N."/>
            <person name="Tomimura Y."/>
            <person name="Tsolas J.M."/>
            <person name="Valente V.L."/>
            <person name="Venter E."/>
            <person name="Venter J.C."/>
            <person name="Vicario S."/>
            <person name="Vieira F.G."/>
            <person name="Vilella A.J."/>
            <person name="Villasante A."/>
            <person name="Walenz B."/>
            <person name="Wang J."/>
            <person name="Wasserman M."/>
            <person name="Watts T."/>
            <person name="Wilson D."/>
            <person name="Wilson R.K."/>
            <person name="Wing R.A."/>
            <person name="Wolfner M.F."/>
            <person name="Wong A."/>
            <person name="Wong G.K."/>
            <person name="Wu C.I."/>
            <person name="Wu G."/>
            <person name="Yamamoto D."/>
            <person name="Yang H.P."/>
            <person name="Yang S.P."/>
            <person name="Yorke J.A."/>
            <person name="Yoshida K."/>
            <person name="Zdobnov E."/>
            <person name="Zhang P."/>
            <person name="Zhang Y."/>
            <person name="Zimin A.V."/>
            <person name="Baldwin J."/>
            <person name="Abdouelleil A."/>
            <person name="Abdulkadir J."/>
            <person name="Abebe A."/>
            <person name="Abera B."/>
            <person name="Abreu J."/>
            <person name="Acer S.C."/>
            <person name="Aftuck L."/>
            <person name="Alexander A."/>
            <person name="An P."/>
            <person name="Anderson E."/>
            <person name="Anderson S."/>
            <person name="Arachi H."/>
            <person name="Azer M."/>
            <person name="Bachantsang P."/>
            <person name="Barry A."/>
            <person name="Bayul T."/>
            <person name="Berlin A."/>
            <person name="Bessette D."/>
            <person name="Bloom T."/>
            <person name="Blye J."/>
            <person name="Boguslavskiy L."/>
            <person name="Bonnet C."/>
            <person name="Boukhgalter B."/>
            <person name="Bourzgui I."/>
            <person name="Brown A."/>
            <person name="Cahill P."/>
            <person name="Channer S."/>
            <person name="Cheshatsang Y."/>
            <person name="Chuda L."/>
            <person name="Citroen M."/>
            <person name="Collymore A."/>
            <person name="Cooke P."/>
            <person name="Costello M."/>
            <person name="D'Aco K."/>
            <person name="Daza R."/>
            <person name="De Haan G."/>
            <person name="DeGray S."/>
            <person name="DeMaso C."/>
            <person name="Dhargay N."/>
            <person name="Dooley K."/>
            <person name="Dooley E."/>
            <person name="Doricent M."/>
            <person name="Dorje P."/>
            <person name="Dorjee K."/>
            <person name="Dupes A."/>
            <person name="Elong R."/>
            <person name="Falk J."/>
            <person name="Farina A."/>
            <person name="Faro S."/>
            <person name="Ferguson D."/>
            <person name="Fisher S."/>
            <person name="Foley C.D."/>
            <person name="Franke A."/>
            <person name="Friedrich D."/>
            <person name="Gadbois L."/>
            <person name="Gearin G."/>
            <person name="Gearin C.R."/>
            <person name="Giannoukos G."/>
            <person name="Goode T."/>
            <person name="Graham J."/>
            <person name="Grandbois E."/>
            <person name="Grewal S."/>
            <person name="Gyaltsen K."/>
            <person name="Hafez N."/>
            <person name="Hagos B."/>
            <person name="Hall J."/>
            <person name="Henson C."/>
            <person name="Hollinger A."/>
            <person name="Honan T."/>
            <person name="Huard M.D."/>
            <person name="Hughes L."/>
            <person name="Hurhula B."/>
            <person name="Husby M.E."/>
            <person name="Kamat A."/>
            <person name="Kanga B."/>
            <person name="Kashin S."/>
            <person name="Khazanovich D."/>
            <person name="Kisner P."/>
            <person name="Lance K."/>
            <person name="Lara M."/>
            <person name="Lee W."/>
            <person name="Lennon N."/>
            <person name="Letendre F."/>
            <person name="LeVine R."/>
            <person name="Lipovsky A."/>
            <person name="Liu X."/>
            <person name="Liu J."/>
            <person name="Liu S."/>
            <person name="Lokyitsang T."/>
            <person name="Lokyitsang Y."/>
            <person name="Lubonja R."/>
            <person name="Lui A."/>
            <person name="MacDonald P."/>
            <person name="Magnisalis V."/>
            <person name="Maru K."/>
            <person name="Matthews C."/>
            <person name="McCusker W."/>
            <person name="McDonough S."/>
            <person name="Mehta T."/>
            <person name="Meldrim J."/>
            <person name="Meneus L."/>
            <person name="Mihai O."/>
            <person name="Mihalev A."/>
            <person name="Mihova T."/>
            <person name="Mittelman R."/>
            <person name="Mlenga V."/>
            <person name="Montmayeur A."/>
            <person name="Mulrain L."/>
            <person name="Navidi A."/>
            <person name="Naylor J."/>
            <person name="Negash T."/>
            <person name="Nguyen T."/>
            <person name="Nguyen N."/>
            <person name="Nicol R."/>
            <person name="Norbu C."/>
            <person name="Norbu N."/>
            <person name="Novod N."/>
            <person name="O'Neill B."/>
            <person name="Osman S."/>
            <person name="Markiewicz E."/>
            <person name="Oyono O.L."/>
            <person name="Patti C."/>
            <person name="Phunkhang P."/>
            <person name="Pierre F."/>
            <person name="Priest M."/>
            <person name="Raghuraman S."/>
            <person name="Rege F."/>
            <person name="Reyes R."/>
            <person name="Rise C."/>
            <person name="Rogov P."/>
            <person name="Ross K."/>
            <person name="Ryan E."/>
            <person name="Settipalli S."/>
            <person name="Shea T."/>
            <person name="Sherpa N."/>
            <person name="Shi L."/>
            <person name="Shih D."/>
            <person name="Sparrow T."/>
            <person name="Spaulding J."/>
            <person name="Stalker J."/>
            <person name="Stange-Thomann N."/>
            <person name="Stavropoulos S."/>
            <person name="Stone C."/>
            <person name="Strader C."/>
            <person name="Tesfaye S."/>
            <person name="Thomson T."/>
            <person name="Thoulutsang Y."/>
            <person name="Thoulutsang D."/>
            <person name="Topham K."/>
            <person name="Topping I."/>
            <person name="Tsamla T."/>
            <person name="Vassiliev H."/>
            <person name="Vo A."/>
            <person name="Wangchuk T."/>
            <person name="Wangdi T."/>
            <person name="Weiand M."/>
            <person name="Wilkinson J."/>
            <person name="Wilson A."/>
            <person name="Yadav S."/>
            <person name="Young G."/>
            <person name="Yu Q."/>
            <person name="Zembek L."/>
            <person name="Zhong D."/>
            <person name="Zimmer A."/>
            <person name="Zwirko Z."/>
            <person name="Jaffe D.B."/>
            <person name="Alvarez P."/>
            <person name="Brockman W."/>
            <person name="Butler J."/>
            <person name="Chin C."/>
            <person name="Gnerre S."/>
            <person name="Grabherr M."/>
            <person name="Kleber M."/>
            <person name="Mauceli E."/>
            <person name="MacCallum I."/>
        </authorList>
    </citation>
    <scope>NUCLEOTIDE SEQUENCE [LARGE SCALE GENOMIC DNA]</scope>
    <source>
        <strain evidence="7">Tucson 15010-1051.87</strain>
    </source>
</reference>
<dbReference type="InParanoid" id="B4LHN3"/>
<dbReference type="Pfam" id="PF15619">
    <property type="entry name" value="Lebercilin"/>
    <property type="match status" value="1"/>
</dbReference>
<evidence type="ECO:0000313" key="7">
    <source>
        <dbReference type="Proteomes" id="UP000008792"/>
    </source>
</evidence>
<dbReference type="KEGG" id="dvi:6622826"/>
<dbReference type="eggNOG" id="ENOG502QQG3">
    <property type="taxonomic scope" value="Eukaryota"/>
</dbReference>
<evidence type="ECO:0000256" key="1">
    <source>
        <dbReference type="ARBA" id="ARBA00010229"/>
    </source>
</evidence>
<sequence length="688" mass="77995">MNLYKQTINKREIRNHSSSQSIFSYKSTAEQPATHTQYPHSNPALTIFTHRKKARYNKYNFSAQQNKIYCTLCVHFDGIASSPHRPLVQHLAWDNNTMSLPAKSCESLYSASSRESASQIYQRKQPARGLKANGIRQPSMVPNNATSEIHQRVMSARNLRAKTFQNQLADAQAEISNLAHENRMLRTMHKRQSMALNKYENTGAELPQLLHSHAEELRVWQTKHRNVQAANKELEAKLKQKEAQILTLSDQNRHFSQLIRDKNLDERQKLQDKLRSLEQRLQEKDNDMKLMTRKVQLESKNFRQQLLNEQKKCKEVMLKLEKARLEISGYRKLEEFTVDKANPLASGRRTKLTAVEDSDKIEKLEKSLEMLDKAIEKNNQSEFNALTDVLETDSNFDFEKDDADEEKNPAQMPDAQDKDKPTRAKLTLPPATTLPKPLANNANNSSRLGQMLNPSKPKPNPRLRSGASGSVSTLASSNARSSLASKRRDNDISAKHTAAADAAADKLEALAKTFEYDYEEDSERAEDEEEDGDAKKYGNMDQEDYGTEEEESQNDEYAPYLDTKCELAEMLEMEEEYEDDDDDDEQSPKPPSKAGLQKGNLRAPSMKENVSGLRKLISDDYKERESFLDIHCRPNSGSNMRDDPAKKKRSSISSTGTAGVGAGGQMVASRKHALLAALKVIDDNKDED</sequence>
<evidence type="ECO:0000313" key="6">
    <source>
        <dbReference type="EMBL" id="EDW69586.2"/>
    </source>
</evidence>
<feature type="compositionally biased region" description="Acidic residues" evidence="4">
    <location>
        <begin position="541"/>
        <end position="554"/>
    </location>
</feature>
<feature type="compositionally biased region" description="Acidic residues" evidence="4">
    <location>
        <begin position="569"/>
        <end position="585"/>
    </location>
</feature>
<feature type="coiled-coil region" evidence="3">
    <location>
        <begin position="354"/>
        <end position="381"/>
    </location>
</feature>
<feature type="region of interest" description="Disordered" evidence="4">
    <location>
        <begin position="628"/>
        <end position="666"/>
    </location>
</feature>
<keyword evidence="7" id="KW-1185">Reference proteome</keyword>
<gene>
    <name evidence="6" type="primary">Dvir\GJ13333</name>
    <name evidence="6" type="ORF">Dvir_GJ13333</name>
</gene>
<dbReference type="GO" id="GO:0005930">
    <property type="term" value="C:axoneme"/>
    <property type="evidence" value="ECO:0007669"/>
    <property type="project" value="TreeGrafter"/>
</dbReference>
<dbReference type="SMR" id="B4LHN3"/>
<organism evidence="6 7">
    <name type="scientific">Drosophila virilis</name>
    <name type="common">Fruit fly</name>
    <dbReference type="NCBI Taxonomy" id="7244"/>
    <lineage>
        <taxon>Eukaryota</taxon>
        <taxon>Metazoa</taxon>
        <taxon>Ecdysozoa</taxon>
        <taxon>Arthropoda</taxon>
        <taxon>Hexapoda</taxon>
        <taxon>Insecta</taxon>
        <taxon>Pterygota</taxon>
        <taxon>Neoptera</taxon>
        <taxon>Endopterygota</taxon>
        <taxon>Diptera</taxon>
        <taxon>Brachycera</taxon>
        <taxon>Muscomorpha</taxon>
        <taxon>Ephydroidea</taxon>
        <taxon>Drosophilidae</taxon>
        <taxon>Drosophila</taxon>
    </lineage>
</organism>
<name>B4LHN3_DROVI</name>
<dbReference type="InterPro" id="IPR028933">
    <property type="entry name" value="Lebercilin_dom"/>
</dbReference>
<dbReference type="HOGENOM" id="CLU_450003_0_0_1"/>
<dbReference type="PANTHER" id="PTHR16650">
    <property type="entry name" value="C21ORF13-RELATED"/>
    <property type="match status" value="1"/>
</dbReference>
<dbReference type="GO" id="GO:0042073">
    <property type="term" value="P:intraciliary transport"/>
    <property type="evidence" value="ECO:0007669"/>
    <property type="project" value="TreeGrafter"/>
</dbReference>
<feature type="compositionally biased region" description="Low complexity" evidence="4">
    <location>
        <begin position="424"/>
        <end position="439"/>
    </location>
</feature>
<keyword evidence="2 3" id="KW-0175">Coiled coil</keyword>
<feature type="coiled-coil region" evidence="3">
    <location>
        <begin position="217"/>
        <end position="326"/>
    </location>
</feature>
<evidence type="ECO:0000259" key="5">
    <source>
        <dbReference type="Pfam" id="PF15619"/>
    </source>
</evidence>
<feature type="compositionally biased region" description="Acidic residues" evidence="4">
    <location>
        <begin position="516"/>
        <end position="532"/>
    </location>
</feature>
<dbReference type="InterPro" id="IPR026188">
    <property type="entry name" value="Lebercilin-like"/>
</dbReference>
<feature type="region of interest" description="Disordered" evidence="4">
    <location>
        <begin position="399"/>
        <end position="501"/>
    </location>
</feature>
<accession>B4LHN3</accession>
<proteinExistence type="inferred from homology"/>
<evidence type="ECO:0000256" key="2">
    <source>
        <dbReference type="ARBA" id="ARBA00023054"/>
    </source>
</evidence>
<evidence type="ECO:0000256" key="4">
    <source>
        <dbReference type="SAM" id="MobiDB-lite"/>
    </source>
</evidence>
<dbReference type="EMBL" id="CH940647">
    <property type="protein sequence ID" value="EDW69586.2"/>
    <property type="molecule type" value="Genomic_DNA"/>
</dbReference>
<feature type="coiled-coil region" evidence="3">
    <location>
        <begin position="161"/>
        <end position="188"/>
    </location>
</feature>
<dbReference type="AlphaFoldDB" id="B4LHN3"/>
<dbReference type="Proteomes" id="UP000008792">
    <property type="component" value="Unassembled WGS sequence"/>
</dbReference>